<sequence>MKNCSGISSDLERSMNLQSRIMTFEECLRNAKVIDALDDKRRVKMFNLLVWNDDMQSNFISRLDRIILEAEIEILKQDIRELRKNMKTFTEKFKKSINVVKNDEIKYEEMDDNLREFLINYAVECREKLKIENSEVETKMILENLEKRKQRGLYD</sequence>
<dbReference type="GeneID" id="78456294"/>
<organism evidence="2 3">
    <name type="scientific">Fusobacterium ulcerans</name>
    <dbReference type="NCBI Taxonomy" id="861"/>
    <lineage>
        <taxon>Bacteria</taxon>
        <taxon>Fusobacteriati</taxon>
        <taxon>Fusobacteriota</taxon>
        <taxon>Fusobacteriia</taxon>
        <taxon>Fusobacteriales</taxon>
        <taxon>Fusobacteriaceae</taxon>
        <taxon>Fusobacterium</taxon>
    </lineage>
</organism>
<evidence type="ECO:0000313" key="3">
    <source>
        <dbReference type="Proteomes" id="UP000249008"/>
    </source>
</evidence>
<protein>
    <submittedName>
        <fullName evidence="2">Uncharacterized protein</fullName>
    </submittedName>
</protein>
<dbReference type="Proteomes" id="UP000249008">
    <property type="component" value="Chromosome 1"/>
</dbReference>
<dbReference type="KEGG" id="ful:C4N20_15810"/>
<name>A0AAX2JBH4_9FUSO</name>
<evidence type="ECO:0000313" key="2">
    <source>
        <dbReference type="EMBL" id="SQJ03981.1"/>
    </source>
</evidence>
<dbReference type="RefSeq" id="WP_005980087.1">
    <property type="nucleotide sequence ID" value="NZ_CABKNW010000004.1"/>
</dbReference>
<gene>
    <name evidence="2" type="ORF">NCTC12112_01744</name>
</gene>
<proteinExistence type="predicted"/>
<feature type="coiled-coil region" evidence="1">
    <location>
        <begin position="65"/>
        <end position="92"/>
    </location>
</feature>
<reference evidence="2 3" key="1">
    <citation type="submission" date="2018-06" db="EMBL/GenBank/DDBJ databases">
        <authorList>
            <consortium name="Pathogen Informatics"/>
            <person name="Doyle S."/>
        </authorList>
    </citation>
    <scope>NUCLEOTIDE SEQUENCE [LARGE SCALE GENOMIC DNA]</scope>
    <source>
        <strain evidence="2 3">NCTC12112</strain>
    </source>
</reference>
<keyword evidence="1" id="KW-0175">Coiled coil</keyword>
<evidence type="ECO:0000256" key="1">
    <source>
        <dbReference type="SAM" id="Coils"/>
    </source>
</evidence>
<accession>A0AAX2JBH4</accession>
<dbReference type="EMBL" id="LS483487">
    <property type="protein sequence ID" value="SQJ03981.1"/>
    <property type="molecule type" value="Genomic_DNA"/>
</dbReference>
<dbReference type="AlphaFoldDB" id="A0AAX2JBH4"/>